<accession>A0A9D2RXF7</accession>
<dbReference type="PANTHER" id="PTHR43179:SF7">
    <property type="entry name" value="RHAMNOSYLTRANSFERASE WBBL"/>
    <property type="match status" value="1"/>
</dbReference>
<dbReference type="InterPro" id="IPR001173">
    <property type="entry name" value="Glyco_trans_2-like"/>
</dbReference>
<sequence>MDDHVVVLDTCQYERKDNGTCVLSGWMCVNEEREEPYAQVRVQHTPVECTMVRTPRPDVLSAREDLHFKDENVGFEIRIPNMEQLFYVADCLRVRICCAGEAFPVLQKDMEQVRKEYYEDTIRYYVELLERRLSNLYLQGWCVNTFGELKIQVLDEKGEPVEDVSFKKIRRADLSEQFGVELSCCHGFILEIPREKINARELRVVFSNQAASKEIRIPMRRFDMENTRVGRILKVMGKENREKNQEVLKEQGIRGFWDYLREESSTFTDSYGYFEKKHRASQKELKRQAKEVFSPAPLFSIVVPVYHTKPRYLKELVESVRQQSYGNWELCLADGSREDSLGELIRGNYGADERIRYEYLKTNTGIAGNTNAALNMAKGDYIVFADHDDLLALEALYELALAISRAPETELIYTDEDLIDEDGNCVYPHFKPDFNLDLLRCINYICHLTVVKRTLLERVGELRSKFDGAQDYDFILRCVEQTDKICHIPKVLYHWRSHEESTAGNQESKQYAIDAGKKALMEHYTRLGLQAEVEFTGLFIVYRTKFLVQGNPKVSILIPNKDHTEDLNTCIRSIIEKTTWKNLEILVIENNSEKQETFDYYKKLPQRYPQVKIVTYEGGFNYSAINNFGAGQAGGEYFLLLNNDTEVITPDWLERMLGYCQREDVGIVGAKLYYPDDTVQHAGVVIGMGGFAGHILTGYGKNYTGYMGRLKAAQDISAVTGACLMVKREVFEALNGLDEDFAVALNDVDFCLRARALGKLVVFDPDAQLYHYESKSRGLETTPEKLARFEGEIERFKERYRELLEKGDPYYNPNLSLIRGDCSLKKVHEGVKGRKKVWK</sequence>
<dbReference type="PANTHER" id="PTHR43179">
    <property type="entry name" value="RHAMNOSYLTRANSFERASE WBBL"/>
    <property type="match status" value="1"/>
</dbReference>
<feature type="domain" description="Glycosyltransferase 2-like" evidence="1">
    <location>
        <begin position="555"/>
        <end position="733"/>
    </location>
</feature>
<dbReference type="SUPFAM" id="SSF53448">
    <property type="entry name" value="Nucleotide-diphospho-sugar transferases"/>
    <property type="match status" value="2"/>
</dbReference>
<reference evidence="2" key="1">
    <citation type="journal article" date="2021" name="PeerJ">
        <title>Extensive microbial diversity within the chicken gut microbiome revealed by metagenomics and culture.</title>
        <authorList>
            <person name="Gilroy R."/>
            <person name="Ravi A."/>
            <person name="Getino M."/>
            <person name="Pursley I."/>
            <person name="Horton D.L."/>
            <person name="Alikhan N.F."/>
            <person name="Baker D."/>
            <person name="Gharbi K."/>
            <person name="Hall N."/>
            <person name="Watson M."/>
            <person name="Adriaenssens E.M."/>
            <person name="Foster-Nyarko E."/>
            <person name="Jarju S."/>
            <person name="Secka A."/>
            <person name="Antonio M."/>
            <person name="Oren A."/>
            <person name="Chaudhuri R.R."/>
            <person name="La Ragione R."/>
            <person name="Hildebrand F."/>
            <person name="Pallen M.J."/>
        </authorList>
    </citation>
    <scope>NUCLEOTIDE SEQUENCE</scope>
    <source>
        <strain evidence="2">ChiSjej1B19-5720</strain>
    </source>
</reference>
<dbReference type="AlphaFoldDB" id="A0A9D2RXF7"/>
<reference evidence="2" key="2">
    <citation type="submission" date="2021-04" db="EMBL/GenBank/DDBJ databases">
        <authorList>
            <person name="Gilroy R."/>
        </authorList>
    </citation>
    <scope>NUCLEOTIDE SEQUENCE</scope>
    <source>
        <strain evidence="2">ChiSjej1B19-5720</strain>
    </source>
</reference>
<feature type="domain" description="Glycosyltransferase 2-like" evidence="1">
    <location>
        <begin position="300"/>
        <end position="407"/>
    </location>
</feature>
<name>A0A9D2RXF7_9FIRM</name>
<gene>
    <name evidence="2" type="ORF">IAA06_08560</name>
</gene>
<dbReference type="Pfam" id="PF00535">
    <property type="entry name" value="Glycos_transf_2"/>
    <property type="match status" value="2"/>
</dbReference>
<dbReference type="CDD" id="cd04184">
    <property type="entry name" value="GT2_RfbC_Mx_like"/>
    <property type="match status" value="1"/>
</dbReference>
<proteinExistence type="predicted"/>
<comment type="caution">
    <text evidence="2">The sequence shown here is derived from an EMBL/GenBank/DDBJ whole genome shotgun (WGS) entry which is preliminary data.</text>
</comment>
<dbReference type="Gene3D" id="3.90.550.10">
    <property type="entry name" value="Spore Coat Polysaccharide Biosynthesis Protein SpsA, Chain A"/>
    <property type="match status" value="2"/>
</dbReference>
<dbReference type="Proteomes" id="UP000823842">
    <property type="component" value="Unassembled WGS sequence"/>
</dbReference>
<evidence type="ECO:0000259" key="1">
    <source>
        <dbReference type="Pfam" id="PF00535"/>
    </source>
</evidence>
<dbReference type="GO" id="GO:0016757">
    <property type="term" value="F:glycosyltransferase activity"/>
    <property type="evidence" value="ECO:0007669"/>
    <property type="project" value="UniProtKB-KW"/>
</dbReference>
<dbReference type="CDD" id="cd04186">
    <property type="entry name" value="GT_2_like_c"/>
    <property type="match status" value="1"/>
</dbReference>
<dbReference type="EMBL" id="DWYZ01000158">
    <property type="protein sequence ID" value="HJB28830.1"/>
    <property type="molecule type" value="Genomic_DNA"/>
</dbReference>
<evidence type="ECO:0000313" key="3">
    <source>
        <dbReference type="Proteomes" id="UP000823842"/>
    </source>
</evidence>
<dbReference type="InterPro" id="IPR029044">
    <property type="entry name" value="Nucleotide-diphossugar_trans"/>
</dbReference>
<evidence type="ECO:0000313" key="2">
    <source>
        <dbReference type="EMBL" id="HJB28830.1"/>
    </source>
</evidence>
<organism evidence="2 3">
    <name type="scientific">Candidatus Blautia faecavium</name>
    <dbReference type="NCBI Taxonomy" id="2838487"/>
    <lineage>
        <taxon>Bacteria</taxon>
        <taxon>Bacillati</taxon>
        <taxon>Bacillota</taxon>
        <taxon>Clostridia</taxon>
        <taxon>Lachnospirales</taxon>
        <taxon>Lachnospiraceae</taxon>
        <taxon>Blautia</taxon>
    </lineage>
</organism>
<protein>
    <submittedName>
        <fullName evidence="2">Glycosyltransferase family 2 protein</fullName>
    </submittedName>
</protein>